<dbReference type="EMBL" id="SJPW01000006">
    <property type="protein sequence ID" value="TWU48870.1"/>
    <property type="molecule type" value="Genomic_DNA"/>
</dbReference>
<reference evidence="1 2" key="1">
    <citation type="submission" date="2019-02" db="EMBL/GenBank/DDBJ databases">
        <title>Deep-cultivation of Planctomycetes and their phenomic and genomic characterization uncovers novel biology.</title>
        <authorList>
            <person name="Wiegand S."/>
            <person name="Jogler M."/>
            <person name="Boedeker C."/>
            <person name="Pinto D."/>
            <person name="Vollmers J."/>
            <person name="Rivas-Marin E."/>
            <person name="Kohn T."/>
            <person name="Peeters S.H."/>
            <person name="Heuer A."/>
            <person name="Rast P."/>
            <person name="Oberbeckmann S."/>
            <person name="Bunk B."/>
            <person name="Jeske O."/>
            <person name="Meyerdierks A."/>
            <person name="Storesund J.E."/>
            <person name="Kallscheuer N."/>
            <person name="Luecker S."/>
            <person name="Lage O.M."/>
            <person name="Pohl T."/>
            <person name="Merkel B.J."/>
            <person name="Hornburger P."/>
            <person name="Mueller R.-W."/>
            <person name="Bruemmer F."/>
            <person name="Labrenz M."/>
            <person name="Spormann A.M."/>
            <person name="Op Den Camp H."/>
            <person name="Overmann J."/>
            <person name="Amann R."/>
            <person name="Jetten M.S.M."/>
            <person name="Mascher T."/>
            <person name="Medema M.H."/>
            <person name="Devos D.P."/>
            <person name="Kaster A.-K."/>
            <person name="Ovreas L."/>
            <person name="Rohde M."/>
            <person name="Galperin M.Y."/>
            <person name="Jogler C."/>
        </authorList>
    </citation>
    <scope>NUCLEOTIDE SEQUENCE [LARGE SCALE GENOMIC DNA]</scope>
    <source>
        <strain evidence="1 2">Poly51</strain>
    </source>
</reference>
<gene>
    <name evidence="1" type="ORF">Poly51_47740</name>
</gene>
<dbReference type="AlphaFoldDB" id="A0A5C6EK40"/>
<organism evidence="1 2">
    <name type="scientific">Rubripirellula tenax</name>
    <dbReference type="NCBI Taxonomy" id="2528015"/>
    <lineage>
        <taxon>Bacteria</taxon>
        <taxon>Pseudomonadati</taxon>
        <taxon>Planctomycetota</taxon>
        <taxon>Planctomycetia</taxon>
        <taxon>Pirellulales</taxon>
        <taxon>Pirellulaceae</taxon>
        <taxon>Rubripirellula</taxon>
    </lineage>
</organism>
<evidence type="ECO:0000313" key="2">
    <source>
        <dbReference type="Proteomes" id="UP000318288"/>
    </source>
</evidence>
<accession>A0A5C6EK40</accession>
<proteinExistence type="predicted"/>
<dbReference type="Proteomes" id="UP000318288">
    <property type="component" value="Unassembled WGS sequence"/>
</dbReference>
<keyword evidence="2" id="KW-1185">Reference proteome</keyword>
<protein>
    <submittedName>
        <fullName evidence="1">Uncharacterized protein</fullName>
    </submittedName>
</protein>
<comment type="caution">
    <text evidence="1">The sequence shown here is derived from an EMBL/GenBank/DDBJ whole genome shotgun (WGS) entry which is preliminary data.</text>
</comment>
<sequence length="84" mass="9203">MCQTLPGSDFCGPNSLLKKGSDPLETLLKHREFETSERVSPLFQQAAKLCWPTFVWPAIAGLGHPRILSINPGKPKDGTTARRG</sequence>
<name>A0A5C6EK40_9BACT</name>
<evidence type="ECO:0000313" key="1">
    <source>
        <dbReference type="EMBL" id="TWU48870.1"/>
    </source>
</evidence>